<evidence type="ECO:0000256" key="1">
    <source>
        <dbReference type="SAM" id="Phobius"/>
    </source>
</evidence>
<protein>
    <submittedName>
        <fullName evidence="2">Uncharacterized protein</fullName>
    </submittedName>
</protein>
<proteinExistence type="predicted"/>
<keyword evidence="1" id="KW-0472">Membrane</keyword>
<organism evidence="2">
    <name type="scientific">Arundo donax</name>
    <name type="common">Giant reed</name>
    <name type="synonym">Donax arundinaceus</name>
    <dbReference type="NCBI Taxonomy" id="35708"/>
    <lineage>
        <taxon>Eukaryota</taxon>
        <taxon>Viridiplantae</taxon>
        <taxon>Streptophyta</taxon>
        <taxon>Embryophyta</taxon>
        <taxon>Tracheophyta</taxon>
        <taxon>Spermatophyta</taxon>
        <taxon>Magnoliopsida</taxon>
        <taxon>Liliopsida</taxon>
        <taxon>Poales</taxon>
        <taxon>Poaceae</taxon>
        <taxon>PACMAD clade</taxon>
        <taxon>Arundinoideae</taxon>
        <taxon>Arundineae</taxon>
        <taxon>Arundo</taxon>
    </lineage>
</organism>
<sequence length="129" mass="15378">MNSMHSVYDNTLRVHDKSWKCGIHFNFTDLLELWISWSSYGANSITVIYLFITVQHMKRIVFCLFGKGAHLHLPSMRSNYYSCLYFYFGHLSVIISLFLWLGKLYCYLISFLHTCRYSTMEIEFSSKLW</sequence>
<evidence type="ECO:0000313" key="2">
    <source>
        <dbReference type="EMBL" id="JAD34445.1"/>
    </source>
</evidence>
<dbReference type="EMBL" id="GBRH01263450">
    <property type="protein sequence ID" value="JAD34445.1"/>
    <property type="molecule type" value="Transcribed_RNA"/>
</dbReference>
<reference evidence="2" key="1">
    <citation type="submission" date="2014-09" db="EMBL/GenBank/DDBJ databases">
        <authorList>
            <person name="Magalhaes I.L.F."/>
            <person name="Oliveira U."/>
            <person name="Santos F.R."/>
            <person name="Vidigal T.H.D.A."/>
            <person name="Brescovit A.D."/>
            <person name="Santos A.J."/>
        </authorList>
    </citation>
    <scope>NUCLEOTIDE SEQUENCE</scope>
    <source>
        <tissue evidence="2">Shoot tissue taken approximately 20 cm above the soil surface</tissue>
    </source>
</reference>
<name>A0A0A8ZCH6_ARUDO</name>
<keyword evidence="1" id="KW-0812">Transmembrane</keyword>
<feature type="transmembrane region" description="Helical" evidence="1">
    <location>
        <begin position="84"/>
        <end position="102"/>
    </location>
</feature>
<dbReference type="AlphaFoldDB" id="A0A0A8ZCH6"/>
<reference evidence="2" key="2">
    <citation type="journal article" date="2015" name="Data Brief">
        <title>Shoot transcriptome of the giant reed, Arundo donax.</title>
        <authorList>
            <person name="Barrero R.A."/>
            <person name="Guerrero F.D."/>
            <person name="Moolhuijzen P."/>
            <person name="Goolsby J.A."/>
            <person name="Tidwell J."/>
            <person name="Bellgard S.E."/>
            <person name="Bellgard M.I."/>
        </authorList>
    </citation>
    <scope>NUCLEOTIDE SEQUENCE</scope>
    <source>
        <tissue evidence="2">Shoot tissue taken approximately 20 cm above the soil surface</tissue>
    </source>
</reference>
<accession>A0A0A8ZCH6</accession>
<feature type="transmembrane region" description="Helical" evidence="1">
    <location>
        <begin position="34"/>
        <end position="52"/>
    </location>
</feature>
<keyword evidence="1" id="KW-1133">Transmembrane helix</keyword>